<comment type="caution">
    <text evidence="1">The sequence shown here is derived from an EMBL/GenBank/DDBJ whole genome shotgun (WGS) entry which is preliminary data.</text>
</comment>
<proteinExistence type="predicted"/>
<keyword evidence="2" id="KW-1185">Reference proteome</keyword>
<protein>
    <submittedName>
        <fullName evidence="1">Uncharacterized protein</fullName>
    </submittedName>
</protein>
<name>A0ABQ6LMU2_9RHOB</name>
<organism evidence="1 2">
    <name type="scientific">Paralimibaculum aggregatum</name>
    <dbReference type="NCBI Taxonomy" id="3036245"/>
    <lineage>
        <taxon>Bacteria</taxon>
        <taxon>Pseudomonadati</taxon>
        <taxon>Pseudomonadota</taxon>
        <taxon>Alphaproteobacteria</taxon>
        <taxon>Rhodobacterales</taxon>
        <taxon>Paracoccaceae</taxon>
        <taxon>Paralimibaculum</taxon>
    </lineage>
</organism>
<reference evidence="1 2" key="1">
    <citation type="submission" date="2023-04" db="EMBL/GenBank/DDBJ databases">
        <title>Marinoamorphus aggregata gen. nov., sp. Nov., isolate from tissue of brittle star Ophioplocus japonicus.</title>
        <authorList>
            <person name="Kawano K."/>
            <person name="Sawayama S."/>
            <person name="Nakagawa S."/>
        </authorList>
    </citation>
    <scope>NUCLEOTIDE SEQUENCE [LARGE SCALE GENOMIC DNA]</scope>
    <source>
        <strain evidence="1 2">NKW23</strain>
    </source>
</reference>
<evidence type="ECO:0000313" key="2">
    <source>
        <dbReference type="Proteomes" id="UP001239909"/>
    </source>
</evidence>
<gene>
    <name evidence="1" type="ORF">LNKW23_37260</name>
</gene>
<accession>A0ABQ6LMU2</accession>
<dbReference type="Proteomes" id="UP001239909">
    <property type="component" value="Unassembled WGS sequence"/>
</dbReference>
<evidence type="ECO:0000313" key="1">
    <source>
        <dbReference type="EMBL" id="GMG84510.1"/>
    </source>
</evidence>
<dbReference type="EMBL" id="BSYI01000037">
    <property type="protein sequence ID" value="GMG84510.1"/>
    <property type="molecule type" value="Genomic_DNA"/>
</dbReference>
<sequence length="62" mass="6840">MRIANKAALAQSVPFNVKRPFAGYLGYLATASQFWILCGDQEEAGDHQCRDPCKIQIDPSTP</sequence>